<dbReference type="EMBL" id="JACGCM010002284">
    <property type="protein sequence ID" value="KAF6141948.1"/>
    <property type="molecule type" value="Genomic_DNA"/>
</dbReference>
<organism evidence="1 2">
    <name type="scientific">Kingdonia uniflora</name>
    <dbReference type="NCBI Taxonomy" id="39325"/>
    <lineage>
        <taxon>Eukaryota</taxon>
        <taxon>Viridiplantae</taxon>
        <taxon>Streptophyta</taxon>
        <taxon>Embryophyta</taxon>
        <taxon>Tracheophyta</taxon>
        <taxon>Spermatophyta</taxon>
        <taxon>Magnoliopsida</taxon>
        <taxon>Ranunculales</taxon>
        <taxon>Circaeasteraceae</taxon>
        <taxon>Kingdonia</taxon>
    </lineage>
</organism>
<sequence>MKIQLKGEKGNMKEMIKIMDKEATIENKPAQRVHTMVGADQDKVSSTSMNNQV</sequence>
<dbReference type="OrthoDB" id="1929657at2759"/>
<reference evidence="1 2" key="1">
    <citation type="journal article" date="2020" name="IScience">
        <title>Genome Sequencing of the Endangered Kingdonia uniflora (Circaeasteraceae, Ranunculales) Reveals Potential Mechanisms of Evolutionary Specialization.</title>
        <authorList>
            <person name="Sun Y."/>
            <person name="Deng T."/>
            <person name="Zhang A."/>
            <person name="Moore M.J."/>
            <person name="Landis J.B."/>
            <person name="Lin N."/>
            <person name="Zhang H."/>
            <person name="Zhang X."/>
            <person name="Huang J."/>
            <person name="Zhang X."/>
            <person name="Sun H."/>
            <person name="Wang H."/>
        </authorList>
    </citation>
    <scope>NUCLEOTIDE SEQUENCE [LARGE SCALE GENOMIC DNA]</scope>
    <source>
        <strain evidence="1">TB1705</strain>
        <tissue evidence="1">Leaf</tissue>
    </source>
</reference>
<accession>A0A7J7LHB8</accession>
<name>A0A7J7LHB8_9MAGN</name>
<comment type="caution">
    <text evidence="1">The sequence shown here is derived from an EMBL/GenBank/DDBJ whole genome shotgun (WGS) entry which is preliminary data.</text>
</comment>
<protein>
    <submittedName>
        <fullName evidence="1">Uncharacterized protein</fullName>
    </submittedName>
</protein>
<gene>
    <name evidence="1" type="ORF">GIB67_037916</name>
</gene>
<evidence type="ECO:0000313" key="1">
    <source>
        <dbReference type="EMBL" id="KAF6141948.1"/>
    </source>
</evidence>
<evidence type="ECO:0000313" key="2">
    <source>
        <dbReference type="Proteomes" id="UP000541444"/>
    </source>
</evidence>
<keyword evidence="2" id="KW-1185">Reference proteome</keyword>
<dbReference type="AlphaFoldDB" id="A0A7J7LHB8"/>
<proteinExistence type="predicted"/>
<dbReference type="Proteomes" id="UP000541444">
    <property type="component" value="Unassembled WGS sequence"/>
</dbReference>